<dbReference type="Gene3D" id="1.10.8.60">
    <property type="match status" value="1"/>
</dbReference>
<dbReference type="Pfam" id="PF00072">
    <property type="entry name" value="Response_reg"/>
    <property type="match status" value="1"/>
</dbReference>
<keyword evidence="2" id="KW-0067">ATP-binding</keyword>
<gene>
    <name evidence="10" type="ORF">ENS06_13530</name>
</gene>
<dbReference type="PROSITE" id="PS00675">
    <property type="entry name" value="SIGMA54_INTERACT_1"/>
    <property type="match status" value="1"/>
</dbReference>
<accession>A0A832A0G3</accession>
<dbReference type="SMART" id="SM00382">
    <property type="entry name" value="AAA"/>
    <property type="match status" value="1"/>
</dbReference>
<dbReference type="PANTHER" id="PTHR32071">
    <property type="entry name" value="TRANSCRIPTIONAL REGULATORY PROTEIN"/>
    <property type="match status" value="1"/>
</dbReference>
<dbReference type="SUPFAM" id="SSF52540">
    <property type="entry name" value="P-loop containing nucleoside triphosphate hydrolases"/>
    <property type="match status" value="1"/>
</dbReference>
<dbReference type="PROSITE" id="PS00688">
    <property type="entry name" value="SIGMA54_INTERACT_3"/>
    <property type="match status" value="1"/>
</dbReference>
<dbReference type="InterPro" id="IPR002078">
    <property type="entry name" value="Sigma_54_int"/>
</dbReference>
<dbReference type="InterPro" id="IPR058031">
    <property type="entry name" value="AAA_lid_NorR"/>
</dbReference>
<sequence length="500" mass="55128">MRLPKILFVEDDASLRLTQSLYLEQEGFAVVPVSTRAEARRALRDEPFDAVVTDLRLGDAGGLEVLADVRELRPEAETVVITGYGSVESAVEAMKRGAYDYLTKPVDPELLARILRKALERQQLRRQVDHLTRRFAEEAGLNRIVAESPAMKAVMARLDDVAASDAPVLIEGESGTGKELMAQWIHQRSRRAAGPFVGINCGAVPETLLETELFGHVRGAFTGAHQHKKGLFEAADGGTLFLDEVAEISPAFQVKLLRTLQEGRVRRVGSVKETPVDVRLIAASNQNIARLVREGRFRQDLYYRINVVPIVLPPLRERPEDILPLARSILDRLSRRMGRKTPELTPAACRRLLEYPWPGNVRELENTLERVLIFSRSERIDADDLQWEPQGMGPKPLSDRELPGSAALGPPSDSDEARAVLRDVPSQGGCKPGETSGAAACRPAVKATAGEDLSLAEVERRHILSVLARCGNNKTKAAAVLGIGANTLWRKLKKYGHEKP</sequence>
<evidence type="ECO:0000256" key="5">
    <source>
        <dbReference type="ARBA" id="ARBA00023163"/>
    </source>
</evidence>
<evidence type="ECO:0000256" key="4">
    <source>
        <dbReference type="ARBA" id="ARBA00023125"/>
    </source>
</evidence>
<dbReference type="Pfam" id="PF02954">
    <property type="entry name" value="HTH_8"/>
    <property type="match status" value="1"/>
</dbReference>
<dbReference type="Pfam" id="PF25601">
    <property type="entry name" value="AAA_lid_14"/>
    <property type="match status" value="1"/>
</dbReference>
<keyword evidence="6" id="KW-0597">Phosphoprotein</keyword>
<dbReference type="GO" id="GO:0005524">
    <property type="term" value="F:ATP binding"/>
    <property type="evidence" value="ECO:0007669"/>
    <property type="project" value="UniProtKB-KW"/>
</dbReference>
<reference evidence="10" key="1">
    <citation type="journal article" date="2020" name="mSystems">
        <title>Genome- and Community-Level Interaction Insights into Carbon Utilization and Element Cycling Functions of Hydrothermarchaeota in Hydrothermal Sediment.</title>
        <authorList>
            <person name="Zhou Z."/>
            <person name="Liu Y."/>
            <person name="Xu W."/>
            <person name="Pan J."/>
            <person name="Luo Z.H."/>
            <person name="Li M."/>
        </authorList>
    </citation>
    <scope>NUCLEOTIDE SEQUENCE [LARGE SCALE GENOMIC DNA]</scope>
    <source>
        <strain evidence="10">SpSt-456</strain>
    </source>
</reference>
<dbReference type="InterPro" id="IPR002197">
    <property type="entry name" value="HTH_Fis"/>
</dbReference>
<dbReference type="InterPro" id="IPR001789">
    <property type="entry name" value="Sig_transdc_resp-reg_receiver"/>
</dbReference>
<dbReference type="PRINTS" id="PR01590">
    <property type="entry name" value="HTHFIS"/>
</dbReference>
<feature type="domain" description="Response regulatory" evidence="9">
    <location>
        <begin position="5"/>
        <end position="119"/>
    </location>
</feature>
<keyword evidence="5" id="KW-0804">Transcription</keyword>
<dbReference type="PROSITE" id="PS50045">
    <property type="entry name" value="SIGMA54_INTERACT_4"/>
    <property type="match status" value="1"/>
</dbReference>
<name>A0A832A0G3_9BACT</name>
<dbReference type="GO" id="GO:0043565">
    <property type="term" value="F:sequence-specific DNA binding"/>
    <property type="evidence" value="ECO:0007669"/>
    <property type="project" value="InterPro"/>
</dbReference>
<dbReference type="Gene3D" id="3.40.50.300">
    <property type="entry name" value="P-loop containing nucleotide triphosphate hydrolases"/>
    <property type="match status" value="1"/>
</dbReference>
<feature type="region of interest" description="Disordered" evidence="7">
    <location>
        <begin position="384"/>
        <end position="416"/>
    </location>
</feature>
<proteinExistence type="predicted"/>
<evidence type="ECO:0000256" key="2">
    <source>
        <dbReference type="ARBA" id="ARBA00022840"/>
    </source>
</evidence>
<dbReference type="Pfam" id="PF00158">
    <property type="entry name" value="Sigma54_activat"/>
    <property type="match status" value="1"/>
</dbReference>
<dbReference type="InterPro" id="IPR025662">
    <property type="entry name" value="Sigma_54_int_dom_ATP-bd_1"/>
</dbReference>
<evidence type="ECO:0000313" key="10">
    <source>
        <dbReference type="EMBL" id="HFK98327.1"/>
    </source>
</evidence>
<comment type="caution">
    <text evidence="10">The sequence shown here is derived from an EMBL/GenBank/DDBJ whole genome shotgun (WGS) entry which is preliminary data.</text>
</comment>
<dbReference type="InterPro" id="IPR025943">
    <property type="entry name" value="Sigma_54_int_dom_ATP-bd_2"/>
</dbReference>
<feature type="domain" description="Sigma-54 factor interaction" evidence="8">
    <location>
        <begin position="144"/>
        <end position="373"/>
    </location>
</feature>
<dbReference type="Gene3D" id="1.10.10.60">
    <property type="entry name" value="Homeodomain-like"/>
    <property type="match status" value="1"/>
</dbReference>
<keyword evidence="4" id="KW-0238">DNA-binding</keyword>
<evidence type="ECO:0000256" key="1">
    <source>
        <dbReference type="ARBA" id="ARBA00022741"/>
    </source>
</evidence>
<dbReference type="GO" id="GO:0006355">
    <property type="term" value="P:regulation of DNA-templated transcription"/>
    <property type="evidence" value="ECO:0007669"/>
    <property type="project" value="InterPro"/>
</dbReference>
<keyword evidence="3" id="KW-0805">Transcription regulation</keyword>
<dbReference type="EMBL" id="DSTK01000039">
    <property type="protein sequence ID" value="HFK98327.1"/>
    <property type="molecule type" value="Genomic_DNA"/>
</dbReference>
<dbReference type="InterPro" id="IPR011006">
    <property type="entry name" value="CheY-like_superfamily"/>
</dbReference>
<organism evidence="10">
    <name type="scientific">Desulfacinum infernum</name>
    <dbReference type="NCBI Taxonomy" id="35837"/>
    <lineage>
        <taxon>Bacteria</taxon>
        <taxon>Pseudomonadati</taxon>
        <taxon>Thermodesulfobacteriota</taxon>
        <taxon>Syntrophobacteria</taxon>
        <taxon>Syntrophobacterales</taxon>
        <taxon>Syntrophobacteraceae</taxon>
        <taxon>Desulfacinum</taxon>
    </lineage>
</organism>
<dbReference type="SUPFAM" id="SSF46689">
    <property type="entry name" value="Homeodomain-like"/>
    <property type="match status" value="1"/>
</dbReference>
<dbReference type="FunFam" id="3.40.50.300:FF:000006">
    <property type="entry name" value="DNA-binding transcriptional regulator NtrC"/>
    <property type="match status" value="1"/>
</dbReference>
<dbReference type="InterPro" id="IPR025944">
    <property type="entry name" value="Sigma_54_int_dom_CS"/>
</dbReference>
<evidence type="ECO:0000256" key="7">
    <source>
        <dbReference type="SAM" id="MobiDB-lite"/>
    </source>
</evidence>
<dbReference type="CDD" id="cd00009">
    <property type="entry name" value="AAA"/>
    <property type="match status" value="1"/>
</dbReference>
<protein>
    <submittedName>
        <fullName evidence="10">Sigma-54-dependent Fis family transcriptional regulator</fullName>
    </submittedName>
</protein>
<dbReference type="InterPro" id="IPR003593">
    <property type="entry name" value="AAA+_ATPase"/>
</dbReference>
<keyword evidence="1" id="KW-0547">Nucleotide-binding</keyword>
<dbReference type="InterPro" id="IPR009057">
    <property type="entry name" value="Homeodomain-like_sf"/>
</dbReference>
<evidence type="ECO:0000259" key="9">
    <source>
        <dbReference type="PROSITE" id="PS50110"/>
    </source>
</evidence>
<dbReference type="PROSITE" id="PS00676">
    <property type="entry name" value="SIGMA54_INTERACT_2"/>
    <property type="match status" value="1"/>
</dbReference>
<dbReference type="GO" id="GO:0000160">
    <property type="term" value="P:phosphorelay signal transduction system"/>
    <property type="evidence" value="ECO:0007669"/>
    <property type="project" value="InterPro"/>
</dbReference>
<dbReference type="AlphaFoldDB" id="A0A832A0G3"/>
<feature type="modified residue" description="4-aspartylphosphate" evidence="6">
    <location>
        <position position="54"/>
    </location>
</feature>
<dbReference type="Gene3D" id="3.40.50.2300">
    <property type="match status" value="1"/>
</dbReference>
<dbReference type="InterPro" id="IPR027417">
    <property type="entry name" value="P-loop_NTPase"/>
</dbReference>
<dbReference type="PROSITE" id="PS50110">
    <property type="entry name" value="RESPONSE_REGULATORY"/>
    <property type="match status" value="1"/>
</dbReference>
<evidence type="ECO:0000259" key="8">
    <source>
        <dbReference type="PROSITE" id="PS50045"/>
    </source>
</evidence>
<dbReference type="SUPFAM" id="SSF52172">
    <property type="entry name" value="CheY-like"/>
    <property type="match status" value="1"/>
</dbReference>
<evidence type="ECO:0000256" key="6">
    <source>
        <dbReference type="PROSITE-ProRule" id="PRU00169"/>
    </source>
</evidence>
<evidence type="ECO:0000256" key="3">
    <source>
        <dbReference type="ARBA" id="ARBA00023015"/>
    </source>
</evidence>
<dbReference type="SMART" id="SM00448">
    <property type="entry name" value="REC"/>
    <property type="match status" value="1"/>
</dbReference>